<evidence type="ECO:0000256" key="2">
    <source>
        <dbReference type="SAM" id="SignalP"/>
    </source>
</evidence>
<dbReference type="EMBL" id="RQXV01000001">
    <property type="protein sequence ID" value="RRD01493.1"/>
    <property type="molecule type" value="Genomic_DNA"/>
</dbReference>
<dbReference type="RefSeq" id="WP_124924566.1">
    <property type="nucleotide sequence ID" value="NZ_BMOH01000001.1"/>
</dbReference>
<organism evidence="3 4">
    <name type="scientific">Amphritea balenae</name>
    <dbReference type="NCBI Taxonomy" id="452629"/>
    <lineage>
        <taxon>Bacteria</taxon>
        <taxon>Pseudomonadati</taxon>
        <taxon>Pseudomonadota</taxon>
        <taxon>Gammaproteobacteria</taxon>
        <taxon>Oceanospirillales</taxon>
        <taxon>Oceanospirillaceae</taxon>
        <taxon>Amphritea</taxon>
    </lineage>
</organism>
<dbReference type="SUPFAM" id="SSF56935">
    <property type="entry name" value="Porins"/>
    <property type="match status" value="1"/>
</dbReference>
<dbReference type="InterPro" id="IPR023614">
    <property type="entry name" value="Porin_dom_sf"/>
</dbReference>
<feature type="coiled-coil region" evidence="1">
    <location>
        <begin position="32"/>
        <end position="66"/>
    </location>
</feature>
<dbReference type="Gene3D" id="2.40.160.10">
    <property type="entry name" value="Porin"/>
    <property type="match status" value="1"/>
</dbReference>
<keyword evidence="1" id="KW-0175">Coiled coil</keyword>
<proteinExistence type="predicted"/>
<accession>A0A3P1SZD6</accession>
<comment type="caution">
    <text evidence="3">The sequence shown here is derived from an EMBL/GenBank/DDBJ whole genome shotgun (WGS) entry which is preliminary data.</text>
</comment>
<name>A0A3P1SZD6_9GAMM</name>
<evidence type="ECO:0000256" key="1">
    <source>
        <dbReference type="SAM" id="Coils"/>
    </source>
</evidence>
<evidence type="ECO:0008006" key="5">
    <source>
        <dbReference type="Google" id="ProtNLM"/>
    </source>
</evidence>
<dbReference type="Proteomes" id="UP000267535">
    <property type="component" value="Unassembled WGS sequence"/>
</dbReference>
<evidence type="ECO:0000313" key="4">
    <source>
        <dbReference type="Proteomes" id="UP000267535"/>
    </source>
</evidence>
<feature type="signal peptide" evidence="2">
    <location>
        <begin position="1"/>
        <end position="26"/>
    </location>
</feature>
<keyword evidence="2" id="KW-0732">Signal</keyword>
<dbReference type="PROSITE" id="PS51257">
    <property type="entry name" value="PROKAR_LIPOPROTEIN"/>
    <property type="match status" value="1"/>
</dbReference>
<dbReference type="OrthoDB" id="974738at2"/>
<gene>
    <name evidence="3" type="ORF">EHS89_02730</name>
</gene>
<protein>
    <recommendedName>
        <fullName evidence="5">Porin</fullName>
    </recommendedName>
</protein>
<sequence>MKMHIKLLTVSIAASLACFSTTSALAGGHTEVEALRAQIEAMTKRLDQLEKQSANTEKIAVAAEEKAQMASQSSANKGIQSGNDNVRVSLSGHVNRGVMWADDGEKDNLYHVDNDASSTRMRIIGEADVTDDLTVGTAIEVQFESNSTAKVSQLDETASTDSFTQRRLEVFFDNKQYGKLWIGQGWNASEGSSEVDLSGTALAGYSDMSVLAGAILFRDSGGSLTMTNVGSVFNNMDGSGRADRIRYDTPAFGGFVLSAGVIEKDAWDAAMNYTADYDGTQVAGAIAYSDPSSDTVDSQVNGSVSVRLHGGLNLTLAAGEESATSGPDPSFYYAKLGYQTRMNNFGTTSFSIDYNVAEDVDVAGDEATGVGLQLVQKIDNWSTEAYFGWRTYELDRVGSDLQDINAFLAGARIKF</sequence>
<evidence type="ECO:0000313" key="3">
    <source>
        <dbReference type="EMBL" id="RRD01493.1"/>
    </source>
</evidence>
<reference evidence="3 4" key="1">
    <citation type="submission" date="2018-11" db="EMBL/GenBank/DDBJ databases">
        <title>The draft genome sequence of Amphritea balenae JAMM 1525T.</title>
        <authorList>
            <person name="Fang Z."/>
            <person name="Zhang Y."/>
            <person name="Han X."/>
        </authorList>
    </citation>
    <scope>NUCLEOTIDE SEQUENCE [LARGE SCALE GENOMIC DNA]</scope>
    <source>
        <strain evidence="3 4">JAMM 1525</strain>
    </source>
</reference>
<dbReference type="AlphaFoldDB" id="A0A3P1SZD6"/>
<keyword evidence="4" id="KW-1185">Reference proteome</keyword>
<feature type="chain" id="PRO_5018231340" description="Porin" evidence="2">
    <location>
        <begin position="27"/>
        <end position="415"/>
    </location>
</feature>